<dbReference type="Pfam" id="PF13560">
    <property type="entry name" value="HTH_31"/>
    <property type="match status" value="1"/>
</dbReference>
<evidence type="ECO:0000313" key="3">
    <source>
        <dbReference type="Proteomes" id="UP001183420"/>
    </source>
</evidence>
<organism evidence="2 3">
    <name type="scientific">Streptomyces millisiae</name>
    <dbReference type="NCBI Taxonomy" id="3075542"/>
    <lineage>
        <taxon>Bacteria</taxon>
        <taxon>Bacillati</taxon>
        <taxon>Actinomycetota</taxon>
        <taxon>Actinomycetes</taxon>
        <taxon>Kitasatosporales</taxon>
        <taxon>Streptomycetaceae</taxon>
        <taxon>Streptomyces</taxon>
    </lineage>
</organism>
<feature type="domain" description="HTH cro/C1-type" evidence="1">
    <location>
        <begin position="21"/>
        <end position="74"/>
    </location>
</feature>
<name>A0ABU2LLB9_9ACTN</name>
<dbReference type="SUPFAM" id="SSF47413">
    <property type="entry name" value="lambda repressor-like DNA-binding domains"/>
    <property type="match status" value="1"/>
</dbReference>
<gene>
    <name evidence="2" type="ORF">RNC47_08155</name>
</gene>
<reference evidence="3" key="1">
    <citation type="submission" date="2023-07" db="EMBL/GenBank/DDBJ databases">
        <title>30 novel species of actinomycetes from the DSMZ collection.</title>
        <authorList>
            <person name="Nouioui I."/>
        </authorList>
    </citation>
    <scope>NUCLEOTIDE SEQUENCE [LARGE SCALE GENOMIC DNA]</scope>
    <source>
        <strain evidence="3">DSM 44918</strain>
    </source>
</reference>
<accession>A0ABU2LLB9</accession>
<dbReference type="InterPro" id="IPR010982">
    <property type="entry name" value="Lambda_DNA-bd_dom_sf"/>
</dbReference>
<dbReference type="Proteomes" id="UP001183420">
    <property type="component" value="Unassembled WGS sequence"/>
</dbReference>
<evidence type="ECO:0000313" key="2">
    <source>
        <dbReference type="EMBL" id="MDT0318305.1"/>
    </source>
</evidence>
<dbReference type="InterPro" id="IPR001387">
    <property type="entry name" value="Cro/C1-type_HTH"/>
</dbReference>
<evidence type="ECO:0000259" key="1">
    <source>
        <dbReference type="PROSITE" id="PS50943"/>
    </source>
</evidence>
<proteinExistence type="predicted"/>
<sequence length="279" mass="31545">MVHPKELNPYLSPRAFYGGELRRLREGAGFSQDVLGKRVFCSGTYIGQFETAERRPQLEMSKLFDEIFGTGEHFQRLCKLVHECEKGHAHYYAAVIELTKNAQTICESTQLLVPGTLQTEDYARALVRAAHPYDPDEAVEKRVKARLDRQRMLEDPTAPELWFTIHEAAFRLPMGGPELMRRQLDRLLELGHDHHRVVLQVMPFSAGPHPFLHGSAALMTFPDAPPTYYAESDYSGQLIEEPALVTQYFRAYDHLRAAALSPKASLALIGNIANDLWAA</sequence>
<dbReference type="PROSITE" id="PS50943">
    <property type="entry name" value="HTH_CROC1"/>
    <property type="match status" value="1"/>
</dbReference>
<comment type="caution">
    <text evidence="2">The sequence shown here is derived from an EMBL/GenBank/DDBJ whole genome shotgun (WGS) entry which is preliminary data.</text>
</comment>
<dbReference type="Pfam" id="PF19054">
    <property type="entry name" value="DUF5753"/>
    <property type="match status" value="1"/>
</dbReference>
<dbReference type="EMBL" id="JAVREM010000005">
    <property type="protein sequence ID" value="MDT0318305.1"/>
    <property type="molecule type" value="Genomic_DNA"/>
</dbReference>
<protein>
    <submittedName>
        <fullName evidence="2">Helix-turn-helix transcriptional regulator</fullName>
    </submittedName>
</protein>
<dbReference type="InterPro" id="IPR043917">
    <property type="entry name" value="DUF5753"/>
</dbReference>
<dbReference type="SMART" id="SM00530">
    <property type="entry name" value="HTH_XRE"/>
    <property type="match status" value="1"/>
</dbReference>
<keyword evidence="3" id="KW-1185">Reference proteome</keyword>
<dbReference type="RefSeq" id="WP_311596894.1">
    <property type="nucleotide sequence ID" value="NZ_JAVREM010000005.1"/>
</dbReference>
<dbReference type="Gene3D" id="1.10.260.40">
    <property type="entry name" value="lambda repressor-like DNA-binding domains"/>
    <property type="match status" value="1"/>
</dbReference>
<dbReference type="CDD" id="cd00093">
    <property type="entry name" value="HTH_XRE"/>
    <property type="match status" value="1"/>
</dbReference>